<protein>
    <recommendedName>
        <fullName evidence="3">Hydrogenase maturation nickel metallochaperone HypA</fullName>
    </recommendedName>
</protein>
<sequence length="67" mass="8033">MMNIPFQPDRTEIDRWKHKIDVANEHNVFCHCHQCDYEWVSSAQNQPCPECNGDRIERILCWQFPDG</sequence>
<dbReference type="STRING" id="1925591.BI308_16180"/>
<gene>
    <name evidence="1" type="ORF">BI308_16180</name>
</gene>
<evidence type="ECO:0000313" key="1">
    <source>
        <dbReference type="EMBL" id="OJJ24547.1"/>
    </source>
</evidence>
<evidence type="ECO:0008006" key="3">
    <source>
        <dbReference type="Google" id="ProtNLM"/>
    </source>
</evidence>
<keyword evidence="2" id="KW-1185">Reference proteome</keyword>
<name>A0A1L9QPM6_9CYAN</name>
<evidence type="ECO:0000313" key="2">
    <source>
        <dbReference type="Proteomes" id="UP000183940"/>
    </source>
</evidence>
<accession>A0A1L9QPM6</accession>
<proteinExistence type="predicted"/>
<reference evidence="1" key="1">
    <citation type="submission" date="2016-10" db="EMBL/GenBank/DDBJ databases">
        <title>CRISPR-Cas defence system in Roseofilum reptotaenium: evidence of a bacteriophage-cyanobacterium arms race in the coral black band disease.</title>
        <authorList>
            <person name="Buerger P."/>
            <person name="Wood-Charlson E.M."/>
            <person name="Weynberg K.D."/>
            <person name="Willis B."/>
            <person name="Van Oppen M.J."/>
        </authorList>
    </citation>
    <scope>NUCLEOTIDE SEQUENCE [LARGE SCALE GENOMIC DNA]</scope>
    <source>
        <strain evidence="1">AO1-A</strain>
    </source>
</reference>
<dbReference type="Proteomes" id="UP000183940">
    <property type="component" value="Unassembled WGS sequence"/>
</dbReference>
<dbReference type="AlphaFoldDB" id="A0A1L9QPM6"/>
<dbReference type="EMBL" id="MLAW01000029">
    <property type="protein sequence ID" value="OJJ24547.1"/>
    <property type="molecule type" value="Genomic_DNA"/>
</dbReference>
<organism evidence="1 2">
    <name type="scientific">Roseofilum reptotaenium AO1-A</name>
    <dbReference type="NCBI Taxonomy" id="1925591"/>
    <lineage>
        <taxon>Bacteria</taxon>
        <taxon>Bacillati</taxon>
        <taxon>Cyanobacteriota</taxon>
        <taxon>Cyanophyceae</taxon>
        <taxon>Desertifilales</taxon>
        <taxon>Desertifilaceae</taxon>
        <taxon>Roseofilum</taxon>
    </lineage>
</organism>
<comment type="caution">
    <text evidence="1">The sequence shown here is derived from an EMBL/GenBank/DDBJ whole genome shotgun (WGS) entry which is preliminary data.</text>
</comment>